<organism evidence="1 2">
    <name type="scientific">Algoriphagus aquaeductus</name>
    <dbReference type="NCBI Taxonomy" id="475299"/>
    <lineage>
        <taxon>Bacteria</taxon>
        <taxon>Pseudomonadati</taxon>
        <taxon>Bacteroidota</taxon>
        <taxon>Cytophagia</taxon>
        <taxon>Cytophagales</taxon>
        <taxon>Cyclobacteriaceae</taxon>
        <taxon>Algoriphagus</taxon>
    </lineage>
</organism>
<accession>A0A326RS40</accession>
<dbReference type="RefSeq" id="WP_111392648.1">
    <property type="nucleotide sequence ID" value="NZ_QKTX01000006.1"/>
</dbReference>
<gene>
    <name evidence="1" type="ORF">CLV31_1066</name>
</gene>
<comment type="caution">
    <text evidence="1">The sequence shown here is derived from an EMBL/GenBank/DDBJ whole genome shotgun (WGS) entry which is preliminary data.</text>
</comment>
<dbReference type="EMBL" id="QKTX01000006">
    <property type="protein sequence ID" value="PZV83393.1"/>
    <property type="molecule type" value="Genomic_DNA"/>
</dbReference>
<keyword evidence="2" id="KW-1185">Reference proteome</keyword>
<proteinExistence type="predicted"/>
<reference evidence="1 2" key="1">
    <citation type="submission" date="2018-06" db="EMBL/GenBank/DDBJ databases">
        <title>Genomic Encyclopedia of Archaeal and Bacterial Type Strains, Phase II (KMG-II): from individual species to whole genera.</title>
        <authorList>
            <person name="Goeker M."/>
        </authorList>
    </citation>
    <scope>NUCLEOTIDE SEQUENCE [LARGE SCALE GENOMIC DNA]</scope>
    <source>
        <strain evidence="1 2">T4</strain>
    </source>
</reference>
<dbReference type="Proteomes" id="UP000248917">
    <property type="component" value="Unassembled WGS sequence"/>
</dbReference>
<dbReference type="OrthoDB" id="826108at2"/>
<name>A0A326RS40_9BACT</name>
<evidence type="ECO:0000313" key="2">
    <source>
        <dbReference type="Proteomes" id="UP000248917"/>
    </source>
</evidence>
<evidence type="ECO:0000313" key="1">
    <source>
        <dbReference type="EMBL" id="PZV83393.1"/>
    </source>
</evidence>
<protein>
    <submittedName>
        <fullName evidence="1">Uncharacterized protein</fullName>
    </submittedName>
</protein>
<dbReference type="AlphaFoldDB" id="A0A326RS40"/>
<sequence length="172" mass="20129">MRRILISLVFLSCFFGCKEKSERETIRIPEGLEVVGYGENSKELCLSCPKKMIVYLNLEINSMLLFGLQPDFWTEMRDKYPEIGVVCVIAGQNTEKKRNRAYVIRSLEEARFPFQVIYDPENKFFETNELKPGINPKSSLQTFFTKNDEFFSSPEIGVPELYKLRLEEFLKE</sequence>